<protein>
    <submittedName>
        <fullName evidence="1">Uncharacterized protein</fullName>
    </submittedName>
</protein>
<evidence type="ECO:0000313" key="1">
    <source>
        <dbReference type="EMBL" id="WMV12476.1"/>
    </source>
</evidence>
<dbReference type="AlphaFoldDB" id="A0AAF0Q1Y4"/>
<keyword evidence="2" id="KW-1185">Reference proteome</keyword>
<gene>
    <name evidence="1" type="ORF">MTR67_005861</name>
</gene>
<proteinExistence type="predicted"/>
<reference evidence="1" key="1">
    <citation type="submission" date="2023-08" db="EMBL/GenBank/DDBJ databases">
        <title>A de novo genome assembly of Solanum verrucosum Schlechtendal, a Mexican diploid species geographically isolated from the other diploid A-genome species in potato relatives.</title>
        <authorList>
            <person name="Hosaka K."/>
        </authorList>
    </citation>
    <scope>NUCLEOTIDE SEQUENCE</scope>
    <source>
        <tissue evidence="1">Young leaves</tissue>
    </source>
</reference>
<dbReference type="EMBL" id="CP133612">
    <property type="protein sequence ID" value="WMV12476.1"/>
    <property type="molecule type" value="Genomic_DNA"/>
</dbReference>
<dbReference type="Proteomes" id="UP001234989">
    <property type="component" value="Chromosome 1"/>
</dbReference>
<evidence type="ECO:0000313" key="2">
    <source>
        <dbReference type="Proteomes" id="UP001234989"/>
    </source>
</evidence>
<sequence length="257" mass="30173">MLHLVKHKTYLWAPPLYLGKKYDFISVANERLVWSRDVNVSDSSILGYPRAPAFIVSSNSHFGTPRLDSYSFGQPEESMLGCKGKESTHHPFSRSLVLESQHLALIRKETYKDKRQEESRFKDYQLGDKGEQEEIVWRVFSKYFQIEYVGMNLAKKLLNAMVREGEAEVEEAIVWFYEHSFKEDIRWRRKFWGALVFNLIGEGVREWLERAVEEEEVRDSCLGDKTPSPDGFLFALFQQCWRIVKCELLVTIAEFRI</sequence>
<organism evidence="1 2">
    <name type="scientific">Solanum verrucosum</name>
    <dbReference type="NCBI Taxonomy" id="315347"/>
    <lineage>
        <taxon>Eukaryota</taxon>
        <taxon>Viridiplantae</taxon>
        <taxon>Streptophyta</taxon>
        <taxon>Embryophyta</taxon>
        <taxon>Tracheophyta</taxon>
        <taxon>Spermatophyta</taxon>
        <taxon>Magnoliopsida</taxon>
        <taxon>eudicotyledons</taxon>
        <taxon>Gunneridae</taxon>
        <taxon>Pentapetalae</taxon>
        <taxon>asterids</taxon>
        <taxon>lamiids</taxon>
        <taxon>Solanales</taxon>
        <taxon>Solanaceae</taxon>
        <taxon>Solanoideae</taxon>
        <taxon>Solaneae</taxon>
        <taxon>Solanum</taxon>
    </lineage>
</organism>
<name>A0AAF0Q1Y4_SOLVR</name>
<accession>A0AAF0Q1Y4</accession>